<dbReference type="InterPro" id="IPR021255">
    <property type="entry name" value="DUF2807"/>
</dbReference>
<evidence type="ECO:0000256" key="1">
    <source>
        <dbReference type="SAM" id="SignalP"/>
    </source>
</evidence>
<dbReference type="STRING" id="28131.BWX40_01365"/>
<dbReference type="AlphaFoldDB" id="A0A0S3UK47"/>
<dbReference type="Proteomes" id="UP000217431">
    <property type="component" value="Chromosome I"/>
</dbReference>
<feature type="chain" id="PRO_5006619763" description="Putative auto-transporter adhesin head GIN domain-containing protein" evidence="1">
    <location>
        <begin position="22"/>
        <end position="313"/>
    </location>
</feature>
<feature type="signal peptide" evidence="1">
    <location>
        <begin position="1"/>
        <end position="21"/>
    </location>
</feature>
<reference evidence="3 4" key="1">
    <citation type="journal article" date="2016" name="DNA Res.">
        <title>The complete genome sequencing of Prevotella intermedia strain OMA14 and a subsequent fine-scale, intra-species genomic comparison reveal an unusual amplification of conjugative and mobile transposons and identify a novel Prevotella-lineage-specific repeat.</title>
        <authorList>
            <person name="Naito M."/>
            <person name="Ogura Y."/>
            <person name="Itoh T."/>
            <person name="Shoji M."/>
            <person name="Okamoto M."/>
            <person name="Hayashi T."/>
            <person name="Nakayama K."/>
        </authorList>
    </citation>
    <scope>NUCLEOTIDE SEQUENCE [LARGE SCALE GENOMIC DNA]</scope>
    <source>
        <strain evidence="3 4">OMA14</strain>
    </source>
</reference>
<name>A0A0S3UK47_PREIN</name>
<keyword evidence="1" id="KW-0732">Signal</keyword>
<evidence type="ECO:0000313" key="3">
    <source>
        <dbReference type="EMBL" id="BAU17876.1"/>
    </source>
</evidence>
<evidence type="ECO:0000259" key="2">
    <source>
        <dbReference type="Pfam" id="PF10988"/>
    </source>
</evidence>
<accession>A0A0S3UK47</accession>
<gene>
    <name evidence="3" type="ORF">PIOMA14_I_1368</name>
</gene>
<dbReference type="EMBL" id="AP014597">
    <property type="protein sequence ID" value="BAU17876.1"/>
    <property type="molecule type" value="Genomic_DNA"/>
</dbReference>
<dbReference type="Gene3D" id="2.160.20.120">
    <property type="match status" value="2"/>
</dbReference>
<evidence type="ECO:0000313" key="4">
    <source>
        <dbReference type="Proteomes" id="UP000217431"/>
    </source>
</evidence>
<dbReference type="Pfam" id="PF10988">
    <property type="entry name" value="DUF2807"/>
    <property type="match status" value="1"/>
</dbReference>
<organism evidence="3 4">
    <name type="scientific">Prevotella intermedia</name>
    <dbReference type="NCBI Taxonomy" id="28131"/>
    <lineage>
        <taxon>Bacteria</taxon>
        <taxon>Pseudomonadati</taxon>
        <taxon>Bacteroidota</taxon>
        <taxon>Bacteroidia</taxon>
        <taxon>Bacteroidales</taxon>
        <taxon>Prevotellaceae</taxon>
        <taxon>Prevotella</taxon>
    </lineage>
</organism>
<sequence>MLMKRLFFCCAILLGVMNSCATKPKEKRNAITVTTSTAIITQSYNVKGFSGIDIGMIGNVEYVQGDTYNVSITAPRNIIANTEVSNKNGLLRIHWKEGTKHKDKDECKKTPIIRITSPRMDIIDMYGVNDFKAKNMKGGDMKIDLSGVNSLHIDNLSSESLTLNMSGVVDGKININAKKVKFDGTGVIDITSSVCSDDFKIANSGAGEYKVTFSGKKGRIDNAGNGEIRLKATKTDLLDIVNSGYGEFNLNFKGGEGRINNTGNGEVKADLECQRIVVTNAGFGEVTLAGTADDVQIDNQGVSHVDSSKLNKY</sequence>
<feature type="domain" description="Putative auto-transporter adhesin head GIN" evidence="2">
    <location>
        <begin position="49"/>
        <end position="231"/>
    </location>
</feature>
<protein>
    <recommendedName>
        <fullName evidence="2">Putative auto-transporter adhesin head GIN domain-containing protein</fullName>
    </recommendedName>
</protein>
<proteinExistence type="predicted"/>